<dbReference type="EMBL" id="CP000780">
    <property type="protein sequence ID" value="ABS55735.1"/>
    <property type="molecule type" value="Genomic_DNA"/>
</dbReference>
<comment type="similarity">
    <text evidence="1 4">Belongs to the DNA mismatch repair MutL/HexB family.</text>
</comment>
<dbReference type="GO" id="GO:0006298">
    <property type="term" value="P:mismatch repair"/>
    <property type="evidence" value="ECO:0007669"/>
    <property type="project" value="UniProtKB-UniRule"/>
</dbReference>
<reference evidence="8" key="1">
    <citation type="journal article" date="2015" name="Microbiology">
        <title>Genome of Methanoregula boonei 6A8 reveals adaptations to oligotrophic peatland environments.</title>
        <authorList>
            <person name="Braeuer S."/>
            <person name="Cadillo-Quiroz H."/>
            <person name="Kyrpides N."/>
            <person name="Woyke T."/>
            <person name="Goodwin L."/>
            <person name="Detter C."/>
            <person name="Podell S."/>
            <person name="Yavitt J.B."/>
            <person name="Zinder S.H."/>
        </authorList>
    </citation>
    <scope>NUCLEOTIDE SEQUENCE [LARGE SCALE GENOMIC DNA]</scope>
    <source>
        <strain evidence="8">DSM 21154 / JCM 14090 / 6A8</strain>
    </source>
</reference>
<sequence>MGAEEHPPAIRVLDPATVNQIAAGEVIERPASVVKEMVENAIDAGARTIRIDITSVQGGITAIKVTDDGCGMSPVDAELAFVPHATSKIHTLDDLFSIHSLGFRGEALASIAAIAKVTLITKPQGSDRVPGTRIVVVGGEIQLRGGTGAPEGTSVLVEELFFNTPARKKFQKSLTTEIARIHGILEGLCLACPQISFKVFHNNREQLATERTGRPLDTIARIFGNESARELIPAAAALPFMRISGYISRPALSRKDHDRILIAINGRYISSPPVTTAIREGYGTLLPHGRYPVAFLSLEIDTRLVDINVHPTKKEVRLTKEKEITDGVREAVRAALASGDLIPEVNAPKPVYRKLDAGGSDLSPVPYVAEPAEPYCAGTLPSAVSTGTLSPFTEPTHTGTVATDYRLRQTELASGVPPVTAVVPEMDVIGQIGGIYILAEAAGGELIIIDQHAAHERIFYEQVTRSMAARQAQELLVPAIIHCPPKDTAILKSLIPALAQEGVIIEEFGAGSFLVRAVPALMGKVEGPAMIDDLVSDLLHKDLDRPVSDRERLTRIIACRSAIKAGTVCTVEQCRRLISQLRATTTPFTCPHGRPTMVRFTRAKLDEMFKRT</sequence>
<dbReference type="PANTHER" id="PTHR10073">
    <property type="entry name" value="DNA MISMATCH REPAIR PROTEIN MLH, PMS, MUTL"/>
    <property type="match status" value="1"/>
</dbReference>
<dbReference type="GO" id="GO:0005524">
    <property type="term" value="F:ATP binding"/>
    <property type="evidence" value="ECO:0007669"/>
    <property type="project" value="InterPro"/>
</dbReference>
<gene>
    <name evidence="4" type="primary">mutL</name>
    <name evidence="7" type="ordered locus">Mboo_1217</name>
</gene>
<dbReference type="SUPFAM" id="SSF118116">
    <property type="entry name" value="DNA mismatch repair protein MutL"/>
    <property type="match status" value="1"/>
</dbReference>
<dbReference type="Pfam" id="PF08676">
    <property type="entry name" value="MutL_C"/>
    <property type="match status" value="1"/>
</dbReference>
<evidence type="ECO:0000256" key="1">
    <source>
        <dbReference type="ARBA" id="ARBA00006082"/>
    </source>
</evidence>
<dbReference type="GO" id="GO:0032300">
    <property type="term" value="C:mismatch repair complex"/>
    <property type="evidence" value="ECO:0007669"/>
    <property type="project" value="InterPro"/>
</dbReference>
<dbReference type="KEGG" id="mbn:Mboo_1217"/>
<dbReference type="Gene3D" id="3.30.1540.20">
    <property type="entry name" value="MutL, C-terminal domain, dimerisation subdomain"/>
    <property type="match status" value="1"/>
</dbReference>
<dbReference type="OrthoDB" id="146201at2157"/>
<dbReference type="InterPro" id="IPR037198">
    <property type="entry name" value="MutL_C_sf"/>
</dbReference>
<name>A7I7M4_METB6</name>
<dbReference type="InterPro" id="IPR042120">
    <property type="entry name" value="MutL_C_dimsub"/>
</dbReference>
<dbReference type="GO" id="GO:0030983">
    <property type="term" value="F:mismatched DNA binding"/>
    <property type="evidence" value="ECO:0007669"/>
    <property type="project" value="InterPro"/>
</dbReference>
<comment type="function">
    <text evidence="4">This protein is involved in the repair of mismatches in DNA. It is required for dam-dependent methyl-directed DNA mismatch repair. May act as a 'molecular matchmaker', a protein that promotes the formation of a stable complex between two or more DNA-binding proteins in an ATP-dependent manner without itself being part of a final effector complex.</text>
</comment>
<evidence type="ECO:0000259" key="5">
    <source>
        <dbReference type="SMART" id="SM00853"/>
    </source>
</evidence>
<accession>A7I7M4</accession>
<dbReference type="Gene3D" id="3.30.565.10">
    <property type="entry name" value="Histidine kinase-like ATPase, C-terminal domain"/>
    <property type="match status" value="1"/>
</dbReference>
<dbReference type="RefSeq" id="WP_012106766.1">
    <property type="nucleotide sequence ID" value="NC_009712.1"/>
</dbReference>
<dbReference type="Gene3D" id="3.30.1370.100">
    <property type="entry name" value="MutL, C-terminal domain, regulatory subdomain"/>
    <property type="match status" value="1"/>
</dbReference>
<dbReference type="Pfam" id="PF13589">
    <property type="entry name" value="HATPase_c_3"/>
    <property type="match status" value="1"/>
</dbReference>
<dbReference type="CDD" id="cd00782">
    <property type="entry name" value="MutL_Trans"/>
    <property type="match status" value="1"/>
</dbReference>
<dbReference type="InterPro" id="IPR013507">
    <property type="entry name" value="DNA_mismatch_S5_2-like"/>
</dbReference>
<feature type="domain" description="DNA mismatch repair protein S5" evidence="6">
    <location>
        <begin position="219"/>
        <end position="337"/>
    </location>
</feature>
<dbReference type="AlphaFoldDB" id="A7I7M4"/>
<dbReference type="InterPro" id="IPR014762">
    <property type="entry name" value="DNA_mismatch_repair_CS"/>
</dbReference>
<organism evidence="7 8">
    <name type="scientific">Methanoregula boonei (strain DSM 21154 / JCM 14090 / 6A8)</name>
    <dbReference type="NCBI Taxonomy" id="456442"/>
    <lineage>
        <taxon>Archaea</taxon>
        <taxon>Methanobacteriati</taxon>
        <taxon>Methanobacteriota</taxon>
        <taxon>Stenosarchaea group</taxon>
        <taxon>Methanomicrobia</taxon>
        <taxon>Methanomicrobiales</taxon>
        <taxon>Methanoregulaceae</taxon>
        <taxon>Methanoregula</taxon>
    </lineage>
</organism>
<dbReference type="InterPro" id="IPR036890">
    <property type="entry name" value="HATPase_C_sf"/>
</dbReference>
<dbReference type="eggNOG" id="arCOG01166">
    <property type="taxonomic scope" value="Archaea"/>
</dbReference>
<dbReference type="InterPro" id="IPR014790">
    <property type="entry name" value="MutL_C"/>
</dbReference>
<dbReference type="InterPro" id="IPR014721">
    <property type="entry name" value="Ribsml_uS5_D2-typ_fold_subgr"/>
</dbReference>
<dbReference type="GeneID" id="5410389"/>
<dbReference type="SMART" id="SM00853">
    <property type="entry name" value="MutL_C"/>
    <property type="match status" value="1"/>
</dbReference>
<evidence type="ECO:0000256" key="3">
    <source>
        <dbReference type="ARBA" id="ARBA00023204"/>
    </source>
</evidence>
<dbReference type="PANTHER" id="PTHR10073:SF12">
    <property type="entry name" value="DNA MISMATCH REPAIR PROTEIN MLH1"/>
    <property type="match status" value="1"/>
</dbReference>
<dbReference type="STRING" id="456442.Mboo_1217"/>
<evidence type="ECO:0000256" key="2">
    <source>
        <dbReference type="ARBA" id="ARBA00022763"/>
    </source>
</evidence>
<evidence type="ECO:0000256" key="4">
    <source>
        <dbReference type="HAMAP-Rule" id="MF_00149"/>
    </source>
</evidence>
<dbReference type="NCBIfam" id="TIGR00585">
    <property type="entry name" value="mutl"/>
    <property type="match status" value="1"/>
</dbReference>
<dbReference type="SUPFAM" id="SSF54211">
    <property type="entry name" value="Ribosomal protein S5 domain 2-like"/>
    <property type="match status" value="1"/>
</dbReference>
<keyword evidence="2 4" id="KW-0227">DNA damage</keyword>
<dbReference type="InterPro" id="IPR042121">
    <property type="entry name" value="MutL_C_regsub"/>
</dbReference>
<dbReference type="Proteomes" id="UP000002408">
    <property type="component" value="Chromosome"/>
</dbReference>
<dbReference type="CDD" id="cd16926">
    <property type="entry name" value="HATPase_MutL-MLH-PMS-like"/>
    <property type="match status" value="1"/>
</dbReference>
<dbReference type="Pfam" id="PF01119">
    <property type="entry name" value="DNA_mis_repair"/>
    <property type="match status" value="1"/>
</dbReference>
<evidence type="ECO:0000259" key="6">
    <source>
        <dbReference type="SMART" id="SM01340"/>
    </source>
</evidence>
<dbReference type="PROSITE" id="PS00058">
    <property type="entry name" value="DNA_MISMATCH_REPAIR_1"/>
    <property type="match status" value="1"/>
</dbReference>
<keyword evidence="3 4" id="KW-0234">DNA repair</keyword>
<dbReference type="HAMAP" id="MF_00149">
    <property type="entry name" value="DNA_mis_repair"/>
    <property type="match status" value="1"/>
</dbReference>
<protein>
    <recommendedName>
        <fullName evidence="4">DNA mismatch repair protein MutL</fullName>
    </recommendedName>
</protein>
<proteinExistence type="inferred from homology"/>
<dbReference type="InterPro" id="IPR020667">
    <property type="entry name" value="DNA_mismatch_repair_MutL"/>
</dbReference>
<keyword evidence="8" id="KW-1185">Reference proteome</keyword>
<dbReference type="InterPro" id="IPR020568">
    <property type="entry name" value="Ribosomal_Su5_D2-typ_SF"/>
</dbReference>
<dbReference type="InterPro" id="IPR002099">
    <property type="entry name" value="MutL/Mlh/PMS"/>
</dbReference>
<dbReference type="SUPFAM" id="SSF55874">
    <property type="entry name" value="ATPase domain of HSP90 chaperone/DNA topoisomerase II/histidine kinase"/>
    <property type="match status" value="1"/>
</dbReference>
<dbReference type="InterPro" id="IPR038973">
    <property type="entry name" value="MutL/Mlh/Pms-like"/>
</dbReference>
<feature type="domain" description="MutL C-terminal dimerisation" evidence="5">
    <location>
        <begin position="428"/>
        <end position="569"/>
    </location>
</feature>
<evidence type="ECO:0000313" key="7">
    <source>
        <dbReference type="EMBL" id="ABS55735.1"/>
    </source>
</evidence>
<dbReference type="FunFam" id="3.30.565.10:FF:000003">
    <property type="entry name" value="DNA mismatch repair endonuclease MutL"/>
    <property type="match status" value="1"/>
</dbReference>
<dbReference type="GO" id="GO:0140664">
    <property type="term" value="F:ATP-dependent DNA damage sensor activity"/>
    <property type="evidence" value="ECO:0007669"/>
    <property type="project" value="InterPro"/>
</dbReference>
<evidence type="ECO:0000313" key="8">
    <source>
        <dbReference type="Proteomes" id="UP000002408"/>
    </source>
</evidence>
<dbReference type="SMART" id="SM01340">
    <property type="entry name" value="DNA_mis_repair"/>
    <property type="match status" value="1"/>
</dbReference>
<dbReference type="GO" id="GO:0016887">
    <property type="term" value="F:ATP hydrolysis activity"/>
    <property type="evidence" value="ECO:0007669"/>
    <property type="project" value="InterPro"/>
</dbReference>
<dbReference type="HOGENOM" id="CLU_004131_4_1_2"/>
<dbReference type="Gene3D" id="3.30.230.10">
    <property type="match status" value="1"/>
</dbReference>